<dbReference type="EMBL" id="ASPP01005579">
    <property type="protein sequence ID" value="ETO30273.1"/>
    <property type="molecule type" value="Genomic_DNA"/>
</dbReference>
<evidence type="ECO:0008006" key="5">
    <source>
        <dbReference type="Google" id="ProtNLM"/>
    </source>
</evidence>
<dbReference type="PANTHER" id="PTHR31513">
    <property type="entry name" value="EPHRIN TYPE-B RECEPTOR"/>
    <property type="match status" value="1"/>
</dbReference>
<evidence type="ECO:0000313" key="3">
    <source>
        <dbReference type="EMBL" id="ETO30273.1"/>
    </source>
</evidence>
<keyword evidence="1" id="KW-0175">Coiled coil</keyword>
<comment type="caution">
    <text evidence="3">The sequence shown here is derived from an EMBL/GenBank/DDBJ whole genome shotgun (WGS) entry which is preliminary data.</text>
</comment>
<keyword evidence="4" id="KW-1185">Reference proteome</keyword>
<feature type="compositionally biased region" description="Acidic residues" evidence="2">
    <location>
        <begin position="489"/>
        <end position="498"/>
    </location>
</feature>
<evidence type="ECO:0000313" key="4">
    <source>
        <dbReference type="Proteomes" id="UP000023152"/>
    </source>
</evidence>
<dbReference type="Gene3D" id="3.30.40.10">
    <property type="entry name" value="Zinc/RING finger domain, C3HC4 (zinc finger)"/>
    <property type="match status" value="1"/>
</dbReference>
<evidence type="ECO:0000256" key="2">
    <source>
        <dbReference type="SAM" id="MobiDB-lite"/>
    </source>
</evidence>
<name>X6NWL4_RETFI</name>
<evidence type="ECO:0000256" key="1">
    <source>
        <dbReference type="SAM" id="Coils"/>
    </source>
</evidence>
<accession>X6NWL4</accession>
<organism evidence="3 4">
    <name type="scientific">Reticulomyxa filosa</name>
    <dbReference type="NCBI Taxonomy" id="46433"/>
    <lineage>
        <taxon>Eukaryota</taxon>
        <taxon>Sar</taxon>
        <taxon>Rhizaria</taxon>
        <taxon>Retaria</taxon>
        <taxon>Foraminifera</taxon>
        <taxon>Monothalamids</taxon>
        <taxon>Reticulomyxidae</taxon>
        <taxon>Reticulomyxa</taxon>
    </lineage>
</organism>
<feature type="compositionally biased region" description="Basic and acidic residues" evidence="2">
    <location>
        <begin position="415"/>
        <end position="425"/>
    </location>
</feature>
<feature type="compositionally biased region" description="Basic and acidic residues" evidence="2">
    <location>
        <begin position="433"/>
        <end position="445"/>
    </location>
</feature>
<feature type="coiled-coil region" evidence="1">
    <location>
        <begin position="253"/>
        <end position="280"/>
    </location>
</feature>
<protein>
    <recommendedName>
        <fullName evidence="5">TRAF-type domain-containing protein</fullName>
    </recommendedName>
</protein>
<dbReference type="AlphaFoldDB" id="X6NWL4"/>
<feature type="region of interest" description="Disordered" evidence="2">
    <location>
        <begin position="398"/>
        <end position="501"/>
    </location>
</feature>
<feature type="compositionally biased region" description="Acidic residues" evidence="2">
    <location>
        <begin position="401"/>
        <end position="412"/>
    </location>
</feature>
<dbReference type="Proteomes" id="UP000023152">
    <property type="component" value="Unassembled WGS sequence"/>
</dbReference>
<dbReference type="InterPro" id="IPR013083">
    <property type="entry name" value="Znf_RING/FYVE/PHD"/>
</dbReference>
<feature type="compositionally biased region" description="Polar residues" evidence="2">
    <location>
        <begin position="288"/>
        <end position="311"/>
    </location>
</feature>
<sequence length="760" mass="85515">MFTLMTFYQNLLQKVSITRDTGRGTFHKKDNIKKLLLKKMTESSMYDDDEDDILTECFDLDLLTDISASEQERVKEYLCHLCHKLANHALELSCKEHESSDEVYIFGESCLKKYLQEKNSKCPINNHSRCEYQKSINVRKKVEKMMIQCPKQYQQQQSYGSGSKSVACNFKGRIKEMKKHLLNDCVLCQNTCDFKEFGCDEKVEASQKAYHNQRNMAQHLQMLLKEARRLKMEQLNPRQDRDDSPQQQKQQSIFKLRVTLQNQEKRIEELRQTIEHLQTYMLGKRQSQDLATDGESSAHTPHSTDTGNFSNFHGADDSNRNRNSRSLTKLDLKHFMLFQQLYRNKQKDDTLDTPRKKKSCSSNWSCCNTLKLLMEIQMDNPHANQTQGLTWPRYKIKSQTEEDEERDSDLLDGDSGGKEGEEGRSESGGNSDDDVRGKYMQEGRRLTKRHSKYIGSESGTDNEIDETKSEDGRGGSNFKGTTWHNDNDNGNEEDEEDNGKEAALDVTKLSCPQMLQELLSSPPKNLENGRDYLLIEKSNVRIEMKNKEWNDYLYGVYLLGKNIEITCDYANDEIGHLKLRCSHLLLANDTCVIHCNGLGYKPMKGIGHGLSGCGGGYGTLGSGKQGGDVYGEETLLKQIYCGSGGGGTTVGTGGGNGGGIVELIVTQHMINYGKIQCNGFDGSDYFSGGGGSGGSILIKILNNTGNRKHVPGKIECVGGNNYAPSRQGGFGRIAIYGGTIESKDLLKITPTPFYKQSIVK</sequence>
<proteinExistence type="predicted"/>
<gene>
    <name evidence="3" type="ORF">RFI_06849</name>
</gene>
<reference evidence="3 4" key="1">
    <citation type="journal article" date="2013" name="Curr. Biol.">
        <title>The Genome of the Foraminiferan Reticulomyxa filosa.</title>
        <authorList>
            <person name="Glockner G."/>
            <person name="Hulsmann N."/>
            <person name="Schleicher M."/>
            <person name="Noegel A.A."/>
            <person name="Eichinger L."/>
            <person name="Gallinger C."/>
            <person name="Pawlowski J."/>
            <person name="Sierra R."/>
            <person name="Euteneuer U."/>
            <person name="Pillet L."/>
            <person name="Moustafa A."/>
            <person name="Platzer M."/>
            <person name="Groth M."/>
            <person name="Szafranski K."/>
            <person name="Schliwa M."/>
        </authorList>
    </citation>
    <scope>NUCLEOTIDE SEQUENCE [LARGE SCALE GENOMIC DNA]</scope>
</reference>
<feature type="region of interest" description="Disordered" evidence="2">
    <location>
        <begin position="287"/>
        <end position="323"/>
    </location>
</feature>
<dbReference type="PANTHER" id="PTHR31513:SF2">
    <property type="entry name" value="MRAZ"/>
    <property type="match status" value="1"/>
</dbReference>